<dbReference type="SMART" id="SM00382">
    <property type="entry name" value="AAA"/>
    <property type="match status" value="2"/>
</dbReference>
<dbReference type="NCBIfam" id="TIGR01184">
    <property type="entry name" value="ntrCD"/>
    <property type="match status" value="1"/>
</dbReference>
<dbReference type="PANTHER" id="PTHR42788:SF13">
    <property type="entry name" value="ALIPHATIC SULFONATES IMPORT ATP-BINDING PROTEIN SSUB"/>
    <property type="match status" value="1"/>
</dbReference>
<evidence type="ECO:0000256" key="5">
    <source>
        <dbReference type="ARBA" id="ARBA00022741"/>
    </source>
</evidence>
<dbReference type="InterPro" id="IPR005890">
    <property type="entry name" value="NO3_transporter_ATP-bd-like"/>
</dbReference>
<dbReference type="InterPro" id="IPR003593">
    <property type="entry name" value="AAA+_ATPase"/>
</dbReference>
<dbReference type="PROSITE" id="PS00211">
    <property type="entry name" value="ABC_TRANSPORTER_1"/>
    <property type="match status" value="1"/>
</dbReference>
<keyword evidence="7" id="KW-0472">Membrane</keyword>
<evidence type="ECO:0000259" key="9">
    <source>
        <dbReference type="PROSITE" id="PS50893"/>
    </source>
</evidence>
<dbReference type="PATRIC" id="fig|271065.3.peg.2345"/>
<dbReference type="GO" id="GO:0005886">
    <property type="term" value="C:plasma membrane"/>
    <property type="evidence" value="ECO:0007669"/>
    <property type="project" value="UniProtKB-SubCell"/>
</dbReference>
<evidence type="ECO:0000256" key="1">
    <source>
        <dbReference type="ARBA" id="ARBA00004202"/>
    </source>
</evidence>
<dbReference type="Gene3D" id="3.40.50.300">
    <property type="entry name" value="P-loop containing nucleotide triphosphate hydrolases"/>
    <property type="match status" value="2"/>
</dbReference>
<dbReference type="InterPro" id="IPR017871">
    <property type="entry name" value="ABC_transporter-like_CS"/>
</dbReference>
<dbReference type="GO" id="GO:0016887">
    <property type="term" value="F:ATP hydrolysis activity"/>
    <property type="evidence" value="ECO:0007669"/>
    <property type="project" value="InterPro"/>
</dbReference>
<evidence type="ECO:0000256" key="2">
    <source>
        <dbReference type="ARBA" id="ARBA00005417"/>
    </source>
</evidence>
<keyword evidence="11" id="KW-1185">Reference proteome</keyword>
<dbReference type="Proteomes" id="UP000008315">
    <property type="component" value="Chromosome"/>
</dbReference>
<dbReference type="SUPFAM" id="SSF52540">
    <property type="entry name" value="P-loop containing nucleoside triphosphate hydrolases"/>
    <property type="match status" value="2"/>
</dbReference>
<keyword evidence="6" id="KW-0067">ATP-binding</keyword>
<organism evidence="10 11">
    <name type="scientific">Methylotuvimicrobium alcaliphilum (strain DSM 19304 / NCIMB 14124 / VKM B-2133 / 20Z)</name>
    <name type="common">Methylomicrobium alcaliphilum</name>
    <dbReference type="NCBI Taxonomy" id="1091494"/>
    <lineage>
        <taxon>Bacteria</taxon>
        <taxon>Pseudomonadati</taxon>
        <taxon>Pseudomonadota</taxon>
        <taxon>Gammaproteobacteria</taxon>
        <taxon>Methylococcales</taxon>
        <taxon>Methylococcaceae</taxon>
        <taxon>Methylotuvimicrobium</taxon>
    </lineage>
</organism>
<evidence type="ECO:0000256" key="3">
    <source>
        <dbReference type="ARBA" id="ARBA00022448"/>
    </source>
</evidence>
<evidence type="ECO:0000313" key="10">
    <source>
        <dbReference type="EMBL" id="CCE23965.1"/>
    </source>
</evidence>
<name>G4SU59_META2</name>
<proteinExistence type="inferred from homology"/>
<dbReference type="AlphaFoldDB" id="G4SU59"/>
<dbReference type="HOGENOM" id="CLU_030255_0_0_6"/>
<dbReference type="STRING" id="1091494.MEALZ_2284"/>
<dbReference type="KEGG" id="mah:MEALZ_2284"/>
<keyword evidence="5" id="KW-0547">Nucleotide-binding</keyword>
<dbReference type="EMBL" id="FO082060">
    <property type="protein sequence ID" value="CCE23965.1"/>
    <property type="molecule type" value="Genomic_DNA"/>
</dbReference>
<feature type="domain" description="ABC transporter" evidence="9">
    <location>
        <begin position="329"/>
        <end position="564"/>
    </location>
</feature>
<keyword evidence="4" id="KW-1003">Cell membrane</keyword>
<feature type="domain" description="ABC transporter" evidence="9">
    <location>
        <begin position="33"/>
        <end position="266"/>
    </location>
</feature>
<dbReference type="InterPro" id="IPR027417">
    <property type="entry name" value="P-loop_NTPase"/>
</dbReference>
<dbReference type="InterPro" id="IPR050166">
    <property type="entry name" value="ABC_transporter_ATP-bind"/>
</dbReference>
<comment type="subcellular location">
    <subcellularLocation>
        <location evidence="1">Cell membrane</location>
        <topology evidence="1">Peripheral membrane protein</topology>
    </subcellularLocation>
</comment>
<accession>G4SU59</accession>
<dbReference type="InterPro" id="IPR003439">
    <property type="entry name" value="ABC_transporter-like_ATP-bd"/>
</dbReference>
<comment type="similarity">
    <text evidence="2">Belongs to the ABC transporter superfamily.</text>
</comment>
<keyword evidence="3" id="KW-0813">Transport</keyword>
<dbReference type="GO" id="GO:0015112">
    <property type="term" value="F:nitrate transmembrane transporter activity"/>
    <property type="evidence" value="ECO:0007669"/>
    <property type="project" value="InterPro"/>
</dbReference>
<feature type="region of interest" description="Disordered" evidence="8">
    <location>
        <begin position="1"/>
        <end position="20"/>
    </location>
</feature>
<gene>
    <name evidence="10" type="ordered locus">MEALZ_2284</name>
</gene>
<dbReference type="CDD" id="cd03293">
    <property type="entry name" value="ABC_NrtD_SsuB_transporters"/>
    <property type="match status" value="2"/>
</dbReference>
<dbReference type="RefSeq" id="WP_014148746.1">
    <property type="nucleotide sequence ID" value="NC_016112.1"/>
</dbReference>
<dbReference type="PANTHER" id="PTHR42788">
    <property type="entry name" value="TAURINE IMPORT ATP-BINDING PROTEIN-RELATED"/>
    <property type="match status" value="1"/>
</dbReference>
<dbReference type="PROSITE" id="PS50893">
    <property type="entry name" value="ABC_TRANSPORTER_2"/>
    <property type="match status" value="2"/>
</dbReference>
<evidence type="ECO:0000256" key="8">
    <source>
        <dbReference type="SAM" id="MobiDB-lite"/>
    </source>
</evidence>
<evidence type="ECO:0000256" key="7">
    <source>
        <dbReference type="ARBA" id="ARBA00023136"/>
    </source>
</evidence>
<evidence type="ECO:0000313" key="11">
    <source>
        <dbReference type="Proteomes" id="UP000008315"/>
    </source>
</evidence>
<reference evidence="11" key="1">
    <citation type="journal article" date="2012" name="J. Bacteriol.">
        <title>Genome sequence of the haloalkaliphilic methanotrophic bacterium Methylomicrobium alcaliphilum 20Z.</title>
        <authorList>
            <person name="Vuilleumier S."/>
            <person name="Khmelenina V.N."/>
            <person name="Bringel F."/>
            <person name="Reshetnikov A.S."/>
            <person name="Lajus A."/>
            <person name="Mangenot S."/>
            <person name="Rouy Z."/>
            <person name="Op den Camp H.J."/>
            <person name="Jetten M.S."/>
            <person name="Dispirito A.A."/>
            <person name="Dunfield P."/>
            <person name="Klotz M.G."/>
            <person name="Semrau J.D."/>
            <person name="Stein L.Y."/>
            <person name="Barbe V."/>
            <person name="Medigue C."/>
            <person name="Trotsenko Y.A."/>
            <person name="Kalyuzhnaya M.G."/>
        </authorList>
    </citation>
    <scope>NUCLEOTIDE SEQUENCE [LARGE SCALE GENOMIC DNA]</scope>
    <source>
        <strain evidence="11">DSM 19304 / NCIMB 14124 / VKM B-2133 / 20Z</strain>
    </source>
</reference>
<evidence type="ECO:0000256" key="4">
    <source>
        <dbReference type="ARBA" id="ARBA00022475"/>
    </source>
</evidence>
<protein>
    <submittedName>
        <fullName evidence="10">Nitrate ABC transporter, ATPase subunits C and D</fullName>
    </submittedName>
</protein>
<dbReference type="Pfam" id="PF00005">
    <property type="entry name" value="ABC_tran"/>
    <property type="match status" value="2"/>
</dbReference>
<sequence>MKTSQLLRSDDESIDTPAPSAPLAKVHSLKPFLQLKNVCKSYGEGKAKTSVLKNINLDIEAGEFIAIVGFSGSGKTTLISTIAGLIEADSGEVLKQGWPIKGPGPDRCVVFQNYSLLPWLTVFDNVALAVDQRFKDWPADRRKAHTEKYVRMVNLGAAMTKKPAELSGGMRQRVNVARALAADPDILLLDEPLSALDALTRGKLQDEIIAIWQAEKKTVILITNDVDEAIYMADRVIALNPGPGATFGPNFKIPLARPRDRAALNHDETFKKLRAEITRYLMGVGMQKAESGSDAVVLPDVRPNTSNDWKLDNSALKPRQNDLGKPRYLEFSQLSKIYPTPDGKSTVKVVDGFDMLVKKGEFISIIGHSGCGKSTVLSMTAGLTDVSEGGIVLDNKEIDSAGPDKGVVFQSPSLFPWLTAFENVMIGVDNVYPHASQSERDDIVEYYLTRVGLADAMEKKAADLSNGMRQRVGIARAFALSPKLLLLDEPFGMLDSLTRWELQEVLMEVWERTHVTAIVVTHDVDEAILLADRVVMMTNGPHAKIGKIETIDLPRPRTRQALLDHPDYYKYRESLLTFLAECDHTH</sequence>
<dbReference type="GO" id="GO:0005524">
    <property type="term" value="F:ATP binding"/>
    <property type="evidence" value="ECO:0007669"/>
    <property type="project" value="UniProtKB-KW"/>
</dbReference>
<evidence type="ECO:0000256" key="6">
    <source>
        <dbReference type="ARBA" id="ARBA00022840"/>
    </source>
</evidence>